<feature type="transmembrane region" description="Helical" evidence="1">
    <location>
        <begin position="345"/>
        <end position="364"/>
    </location>
</feature>
<evidence type="ECO:0000256" key="1">
    <source>
        <dbReference type="SAM" id="Phobius"/>
    </source>
</evidence>
<sequence length="495" mass="54187">MGQLKLDAVARQGKQTSLCLLAMPYKVVWPGCALFTLLAYLLWWHWIGQFPLQLTSDDALNFARGVERFSVLEFRPHFPGYPAFIGFARLAALWVAPNTAAIWVSLMSAMLIPLAVARLIYLCSLSLVAATFGGVLALTQPLLASMALSGLSDAPAILLLLVALVAAVQKQYGLVGLWLGLMLATRPSYIVLALGVAAVPWWQGLHRQQGFVGQAKAFLKASCSLALVGSVSLIFIWAHDGAAYITEGIRFTQGHFAIWGNTVEGNDATLWQWVSALREGFGGLLLWASLLSLSAAIAMGHIKSTCLMGLSRAVASPALAALATVAALYWVWISVGQNPDNLRHWAPVLFLALVVMSAQMARLVQGRPVLIVVVVGLISYHGGRNIDTMMPSLKLEQTQLQSPIQQAIQWIRTQPQIKVVGTNYSVNLLRAQLQDRAVYDMFYPSSERALREQAHQVPNSAWRISGTQLSGLKLEAQFAPRFIGERRLFLYQISQ</sequence>
<dbReference type="EMBL" id="JAUOPU010000025">
    <property type="protein sequence ID" value="MDO6544510.1"/>
    <property type="molecule type" value="Genomic_DNA"/>
</dbReference>
<reference evidence="2" key="1">
    <citation type="submission" date="2023-07" db="EMBL/GenBank/DDBJ databases">
        <title>Genome content predicts the carbon catabolic preferences of heterotrophic bacteria.</title>
        <authorList>
            <person name="Gralka M."/>
        </authorList>
    </citation>
    <scope>NUCLEOTIDE SEQUENCE</scope>
    <source>
        <strain evidence="2">G2M05</strain>
    </source>
</reference>
<keyword evidence="1" id="KW-1133">Transmembrane helix</keyword>
<comment type="caution">
    <text evidence="2">The sequence shown here is derived from an EMBL/GenBank/DDBJ whole genome shotgun (WGS) entry which is preliminary data.</text>
</comment>
<organism evidence="2 3">
    <name type="scientific">Photobacterium sanguinicancri</name>
    <dbReference type="NCBI Taxonomy" id="875932"/>
    <lineage>
        <taxon>Bacteria</taxon>
        <taxon>Pseudomonadati</taxon>
        <taxon>Pseudomonadota</taxon>
        <taxon>Gammaproteobacteria</taxon>
        <taxon>Vibrionales</taxon>
        <taxon>Vibrionaceae</taxon>
        <taxon>Photobacterium</taxon>
    </lineage>
</organism>
<feature type="transmembrane region" description="Helical" evidence="1">
    <location>
        <begin position="119"/>
        <end position="138"/>
    </location>
</feature>
<keyword evidence="1" id="KW-0812">Transmembrane</keyword>
<evidence type="ECO:0000313" key="3">
    <source>
        <dbReference type="Proteomes" id="UP001170624"/>
    </source>
</evidence>
<proteinExistence type="predicted"/>
<dbReference type="RefSeq" id="WP_303500914.1">
    <property type="nucleotide sequence ID" value="NZ_JAUOPU010000025.1"/>
</dbReference>
<name>A0AAW7YCX9_9GAMM</name>
<dbReference type="AlphaFoldDB" id="A0AAW7YCX9"/>
<keyword evidence="1" id="KW-0472">Membrane</keyword>
<feature type="transmembrane region" description="Helical" evidence="1">
    <location>
        <begin position="217"/>
        <end position="238"/>
    </location>
</feature>
<feature type="transmembrane region" description="Helical" evidence="1">
    <location>
        <begin position="91"/>
        <end position="113"/>
    </location>
</feature>
<feature type="transmembrane region" description="Helical" evidence="1">
    <location>
        <begin position="281"/>
        <end position="302"/>
    </location>
</feature>
<feature type="transmembrane region" description="Helical" evidence="1">
    <location>
        <begin position="27"/>
        <end position="46"/>
    </location>
</feature>
<evidence type="ECO:0008006" key="4">
    <source>
        <dbReference type="Google" id="ProtNLM"/>
    </source>
</evidence>
<protein>
    <recommendedName>
        <fullName evidence="4">Glycosyltransferase RgtA/B/C/D-like domain-containing protein</fullName>
    </recommendedName>
</protein>
<evidence type="ECO:0000313" key="2">
    <source>
        <dbReference type="EMBL" id="MDO6544510.1"/>
    </source>
</evidence>
<accession>A0AAW7YCX9</accession>
<dbReference type="Proteomes" id="UP001170624">
    <property type="component" value="Unassembled WGS sequence"/>
</dbReference>
<feature type="transmembrane region" description="Helical" evidence="1">
    <location>
        <begin position="150"/>
        <end position="168"/>
    </location>
</feature>
<gene>
    <name evidence="2" type="ORF">Q4568_18375</name>
</gene>
<feature type="transmembrane region" description="Helical" evidence="1">
    <location>
        <begin position="314"/>
        <end position="333"/>
    </location>
</feature>